<feature type="non-terminal residue" evidence="3">
    <location>
        <position position="571"/>
    </location>
</feature>
<keyword evidence="2" id="KW-0812">Transmembrane</keyword>
<feature type="transmembrane region" description="Helical" evidence="2">
    <location>
        <begin position="21"/>
        <end position="37"/>
    </location>
</feature>
<evidence type="ECO:0000256" key="1">
    <source>
        <dbReference type="SAM" id="Coils"/>
    </source>
</evidence>
<dbReference type="EMBL" id="CAUYUJ010021197">
    <property type="protein sequence ID" value="CAK0903285.1"/>
    <property type="molecule type" value="Genomic_DNA"/>
</dbReference>
<protein>
    <submittedName>
        <fullName evidence="3">Uncharacterized protein</fullName>
    </submittedName>
</protein>
<name>A0ABN9XV33_9DINO</name>
<accession>A0ABN9XV33</accession>
<reference evidence="3" key="1">
    <citation type="submission" date="2023-10" db="EMBL/GenBank/DDBJ databases">
        <authorList>
            <person name="Chen Y."/>
            <person name="Shah S."/>
            <person name="Dougan E. K."/>
            <person name="Thang M."/>
            <person name="Chan C."/>
        </authorList>
    </citation>
    <scope>NUCLEOTIDE SEQUENCE [LARGE SCALE GENOMIC DNA]</scope>
</reference>
<gene>
    <name evidence="3" type="ORF">PCOR1329_LOCUS79636</name>
</gene>
<comment type="caution">
    <text evidence="3">The sequence shown here is derived from an EMBL/GenBank/DDBJ whole genome shotgun (WGS) entry which is preliminary data.</text>
</comment>
<evidence type="ECO:0000313" key="3">
    <source>
        <dbReference type="EMBL" id="CAK0903285.1"/>
    </source>
</evidence>
<proteinExistence type="predicted"/>
<evidence type="ECO:0000256" key="2">
    <source>
        <dbReference type="SAM" id="Phobius"/>
    </source>
</evidence>
<feature type="coiled-coil region" evidence="1">
    <location>
        <begin position="147"/>
        <end position="181"/>
    </location>
</feature>
<keyword evidence="2" id="KW-1133">Transmembrane helix</keyword>
<evidence type="ECO:0000313" key="4">
    <source>
        <dbReference type="Proteomes" id="UP001189429"/>
    </source>
</evidence>
<sequence length="571" mass="62361">MVQRRGFAPGIKPAQRRKNRLVVVTAVLSLMELVTVLDPPPSAKLNMVAIIIVPLRSGRANRIADKRISYRDALVGELTAVVSTVAEQVQDFGAQLAAHSAYAAKLAEGVKSIPRMCSDASSKFCCDKLGTFVRRFHEQVDGQTVKLRALDTKVAEHDASLNALREQIQELRGALALANSQSKQPPPSVAGIERDVDPTIIRAVAAKLANLDAVKQALSDWVVSVGIQADCFDAAPPVQVSKHFALQFTDAAAPAARRAAHILGAQRLAPGQQRRFEVVCADGSLPPLHIGADKNPCPIKMEAQGRELRDAFRDADDSKRWFFDRDLGCPMAGRGPALRAPPRPGNVATEFSWADNVIAKLGLDRWPSGVFDPFAALLRGPMLGAPPLAFTSQNTGALLQCQGARGKARLGYAKRLNFTKDIARLQEFHQDAVQLQYFLAKVIADKFIGDRAAREVKFTQRRLKPRGAQRIPRRIVESSHIQQLPHVVSSQLDHAPLPPPGQVELREWAVLEAAEEVRDRAFVSDPEPTTALLLLARRMARAARRNDAGLASELRRIHRATHDVLIIAAPG</sequence>
<keyword evidence="1" id="KW-0175">Coiled coil</keyword>
<keyword evidence="4" id="KW-1185">Reference proteome</keyword>
<keyword evidence="2" id="KW-0472">Membrane</keyword>
<dbReference type="Proteomes" id="UP001189429">
    <property type="component" value="Unassembled WGS sequence"/>
</dbReference>
<organism evidence="3 4">
    <name type="scientific">Prorocentrum cordatum</name>
    <dbReference type="NCBI Taxonomy" id="2364126"/>
    <lineage>
        <taxon>Eukaryota</taxon>
        <taxon>Sar</taxon>
        <taxon>Alveolata</taxon>
        <taxon>Dinophyceae</taxon>
        <taxon>Prorocentrales</taxon>
        <taxon>Prorocentraceae</taxon>
        <taxon>Prorocentrum</taxon>
    </lineage>
</organism>